<evidence type="ECO:0000256" key="1">
    <source>
        <dbReference type="SAM" id="Phobius"/>
    </source>
</evidence>
<dbReference type="STRING" id="7260.A0A0Q9WTJ3"/>
<dbReference type="Proteomes" id="UP000007798">
    <property type="component" value="Unassembled WGS sequence"/>
</dbReference>
<keyword evidence="1" id="KW-0812">Transmembrane</keyword>
<evidence type="ECO:0000313" key="3">
    <source>
        <dbReference type="Proteomes" id="UP000007798"/>
    </source>
</evidence>
<reference evidence="2 3" key="1">
    <citation type="journal article" date="2007" name="Nature">
        <title>Evolution of genes and genomes on the Drosophila phylogeny.</title>
        <authorList>
            <consortium name="Drosophila 12 Genomes Consortium"/>
            <person name="Clark A.G."/>
            <person name="Eisen M.B."/>
            <person name="Smith D.R."/>
            <person name="Bergman C.M."/>
            <person name="Oliver B."/>
            <person name="Markow T.A."/>
            <person name="Kaufman T.C."/>
            <person name="Kellis M."/>
            <person name="Gelbart W."/>
            <person name="Iyer V.N."/>
            <person name="Pollard D.A."/>
            <person name="Sackton T.B."/>
            <person name="Larracuente A.M."/>
            <person name="Singh N.D."/>
            <person name="Abad J.P."/>
            <person name="Abt D.N."/>
            <person name="Adryan B."/>
            <person name="Aguade M."/>
            <person name="Akashi H."/>
            <person name="Anderson W.W."/>
            <person name="Aquadro C.F."/>
            <person name="Ardell D.H."/>
            <person name="Arguello R."/>
            <person name="Artieri C.G."/>
            <person name="Barbash D.A."/>
            <person name="Barker D."/>
            <person name="Barsanti P."/>
            <person name="Batterham P."/>
            <person name="Batzoglou S."/>
            <person name="Begun D."/>
            <person name="Bhutkar A."/>
            <person name="Blanco E."/>
            <person name="Bosak S.A."/>
            <person name="Bradley R.K."/>
            <person name="Brand A.D."/>
            <person name="Brent M.R."/>
            <person name="Brooks A.N."/>
            <person name="Brown R.H."/>
            <person name="Butlin R.K."/>
            <person name="Caggese C."/>
            <person name="Calvi B.R."/>
            <person name="Bernardo de Carvalho A."/>
            <person name="Caspi A."/>
            <person name="Castrezana S."/>
            <person name="Celniker S.E."/>
            <person name="Chang J.L."/>
            <person name="Chapple C."/>
            <person name="Chatterji S."/>
            <person name="Chinwalla A."/>
            <person name="Civetta A."/>
            <person name="Clifton S.W."/>
            <person name="Comeron J.M."/>
            <person name="Costello J.C."/>
            <person name="Coyne J.A."/>
            <person name="Daub J."/>
            <person name="David R.G."/>
            <person name="Delcher A.L."/>
            <person name="Delehaunty K."/>
            <person name="Do C.B."/>
            <person name="Ebling H."/>
            <person name="Edwards K."/>
            <person name="Eickbush T."/>
            <person name="Evans J.D."/>
            <person name="Filipski A."/>
            <person name="Findeiss S."/>
            <person name="Freyhult E."/>
            <person name="Fulton L."/>
            <person name="Fulton R."/>
            <person name="Garcia A.C."/>
            <person name="Gardiner A."/>
            <person name="Garfield D.A."/>
            <person name="Garvin B.E."/>
            <person name="Gibson G."/>
            <person name="Gilbert D."/>
            <person name="Gnerre S."/>
            <person name="Godfrey J."/>
            <person name="Good R."/>
            <person name="Gotea V."/>
            <person name="Gravely B."/>
            <person name="Greenberg A.J."/>
            <person name="Griffiths-Jones S."/>
            <person name="Gross S."/>
            <person name="Guigo R."/>
            <person name="Gustafson E.A."/>
            <person name="Haerty W."/>
            <person name="Hahn M.W."/>
            <person name="Halligan D.L."/>
            <person name="Halpern A.L."/>
            <person name="Halter G.M."/>
            <person name="Han M.V."/>
            <person name="Heger A."/>
            <person name="Hillier L."/>
            <person name="Hinrichs A.S."/>
            <person name="Holmes I."/>
            <person name="Hoskins R.A."/>
            <person name="Hubisz M.J."/>
            <person name="Hultmark D."/>
            <person name="Huntley M.A."/>
            <person name="Jaffe D.B."/>
            <person name="Jagadeeshan S."/>
            <person name="Jeck W.R."/>
            <person name="Johnson J."/>
            <person name="Jones C.D."/>
            <person name="Jordan W.C."/>
            <person name="Karpen G.H."/>
            <person name="Kataoka E."/>
            <person name="Keightley P.D."/>
            <person name="Kheradpour P."/>
            <person name="Kirkness E.F."/>
            <person name="Koerich L.B."/>
            <person name="Kristiansen K."/>
            <person name="Kudrna D."/>
            <person name="Kulathinal R.J."/>
            <person name="Kumar S."/>
            <person name="Kwok R."/>
            <person name="Lander E."/>
            <person name="Langley C.H."/>
            <person name="Lapoint R."/>
            <person name="Lazzaro B.P."/>
            <person name="Lee S.J."/>
            <person name="Levesque L."/>
            <person name="Li R."/>
            <person name="Lin C.F."/>
            <person name="Lin M.F."/>
            <person name="Lindblad-Toh K."/>
            <person name="Llopart A."/>
            <person name="Long M."/>
            <person name="Low L."/>
            <person name="Lozovsky E."/>
            <person name="Lu J."/>
            <person name="Luo M."/>
            <person name="Machado C.A."/>
            <person name="Makalowski W."/>
            <person name="Marzo M."/>
            <person name="Matsuda M."/>
            <person name="Matzkin L."/>
            <person name="McAllister B."/>
            <person name="McBride C.S."/>
            <person name="McKernan B."/>
            <person name="McKernan K."/>
            <person name="Mendez-Lago M."/>
            <person name="Minx P."/>
            <person name="Mollenhauer M.U."/>
            <person name="Montooth K."/>
            <person name="Mount S.M."/>
            <person name="Mu X."/>
            <person name="Myers E."/>
            <person name="Negre B."/>
            <person name="Newfeld S."/>
            <person name="Nielsen R."/>
            <person name="Noor M.A."/>
            <person name="O'Grady P."/>
            <person name="Pachter L."/>
            <person name="Papaceit M."/>
            <person name="Parisi M.J."/>
            <person name="Parisi M."/>
            <person name="Parts L."/>
            <person name="Pedersen J.S."/>
            <person name="Pesole G."/>
            <person name="Phillippy A.M."/>
            <person name="Ponting C.P."/>
            <person name="Pop M."/>
            <person name="Porcelli D."/>
            <person name="Powell J.R."/>
            <person name="Prohaska S."/>
            <person name="Pruitt K."/>
            <person name="Puig M."/>
            <person name="Quesneville H."/>
            <person name="Ram K.R."/>
            <person name="Rand D."/>
            <person name="Rasmussen M.D."/>
            <person name="Reed L.K."/>
            <person name="Reenan R."/>
            <person name="Reily A."/>
            <person name="Remington K.A."/>
            <person name="Rieger T.T."/>
            <person name="Ritchie M.G."/>
            <person name="Robin C."/>
            <person name="Rogers Y.H."/>
            <person name="Rohde C."/>
            <person name="Rozas J."/>
            <person name="Rubenfield M.J."/>
            <person name="Ruiz A."/>
            <person name="Russo S."/>
            <person name="Salzberg S.L."/>
            <person name="Sanchez-Gracia A."/>
            <person name="Saranga D.J."/>
            <person name="Sato H."/>
            <person name="Schaeffer S.W."/>
            <person name="Schatz M.C."/>
            <person name="Schlenke T."/>
            <person name="Schwartz R."/>
            <person name="Segarra C."/>
            <person name="Singh R.S."/>
            <person name="Sirot L."/>
            <person name="Sirota M."/>
            <person name="Sisneros N.B."/>
            <person name="Smith C.D."/>
            <person name="Smith T.F."/>
            <person name="Spieth J."/>
            <person name="Stage D.E."/>
            <person name="Stark A."/>
            <person name="Stephan W."/>
            <person name="Strausberg R.L."/>
            <person name="Strempel S."/>
            <person name="Sturgill D."/>
            <person name="Sutton G."/>
            <person name="Sutton G.G."/>
            <person name="Tao W."/>
            <person name="Teichmann S."/>
            <person name="Tobari Y.N."/>
            <person name="Tomimura Y."/>
            <person name="Tsolas J.M."/>
            <person name="Valente V.L."/>
            <person name="Venter E."/>
            <person name="Venter J.C."/>
            <person name="Vicario S."/>
            <person name="Vieira F.G."/>
            <person name="Vilella A.J."/>
            <person name="Villasante A."/>
            <person name="Walenz B."/>
            <person name="Wang J."/>
            <person name="Wasserman M."/>
            <person name="Watts T."/>
            <person name="Wilson D."/>
            <person name="Wilson R.K."/>
            <person name="Wing R.A."/>
            <person name="Wolfner M.F."/>
            <person name="Wong A."/>
            <person name="Wong G.K."/>
            <person name="Wu C.I."/>
            <person name="Wu G."/>
            <person name="Yamamoto D."/>
            <person name="Yang H.P."/>
            <person name="Yang S.P."/>
            <person name="Yorke J.A."/>
            <person name="Yoshida K."/>
            <person name="Zdobnov E."/>
            <person name="Zhang P."/>
            <person name="Zhang Y."/>
            <person name="Zimin A.V."/>
            <person name="Baldwin J."/>
            <person name="Abdouelleil A."/>
            <person name="Abdulkadir J."/>
            <person name="Abebe A."/>
            <person name="Abera B."/>
            <person name="Abreu J."/>
            <person name="Acer S.C."/>
            <person name="Aftuck L."/>
            <person name="Alexander A."/>
            <person name="An P."/>
            <person name="Anderson E."/>
            <person name="Anderson S."/>
            <person name="Arachi H."/>
            <person name="Azer M."/>
            <person name="Bachantsang P."/>
            <person name="Barry A."/>
            <person name="Bayul T."/>
            <person name="Berlin A."/>
            <person name="Bessette D."/>
            <person name="Bloom T."/>
            <person name="Blye J."/>
            <person name="Boguslavskiy L."/>
            <person name="Bonnet C."/>
            <person name="Boukhgalter B."/>
            <person name="Bourzgui I."/>
            <person name="Brown A."/>
            <person name="Cahill P."/>
            <person name="Channer S."/>
            <person name="Cheshatsang Y."/>
            <person name="Chuda L."/>
            <person name="Citroen M."/>
            <person name="Collymore A."/>
            <person name="Cooke P."/>
            <person name="Costello M."/>
            <person name="D'Aco K."/>
            <person name="Daza R."/>
            <person name="De Haan G."/>
            <person name="DeGray S."/>
            <person name="DeMaso C."/>
            <person name="Dhargay N."/>
            <person name="Dooley K."/>
            <person name="Dooley E."/>
            <person name="Doricent M."/>
            <person name="Dorje P."/>
            <person name="Dorjee K."/>
            <person name="Dupes A."/>
            <person name="Elong R."/>
            <person name="Falk J."/>
            <person name="Farina A."/>
            <person name="Faro S."/>
            <person name="Ferguson D."/>
            <person name="Fisher S."/>
            <person name="Foley C.D."/>
            <person name="Franke A."/>
            <person name="Friedrich D."/>
            <person name="Gadbois L."/>
            <person name="Gearin G."/>
            <person name="Gearin C.R."/>
            <person name="Giannoukos G."/>
            <person name="Goode T."/>
            <person name="Graham J."/>
            <person name="Grandbois E."/>
            <person name="Grewal S."/>
            <person name="Gyaltsen K."/>
            <person name="Hafez N."/>
            <person name="Hagos B."/>
            <person name="Hall J."/>
            <person name="Henson C."/>
            <person name="Hollinger A."/>
            <person name="Honan T."/>
            <person name="Huard M.D."/>
            <person name="Hughes L."/>
            <person name="Hurhula B."/>
            <person name="Husby M.E."/>
            <person name="Kamat A."/>
            <person name="Kanga B."/>
            <person name="Kashin S."/>
            <person name="Khazanovich D."/>
            <person name="Kisner P."/>
            <person name="Lance K."/>
            <person name="Lara M."/>
            <person name="Lee W."/>
            <person name="Lennon N."/>
            <person name="Letendre F."/>
            <person name="LeVine R."/>
            <person name="Lipovsky A."/>
            <person name="Liu X."/>
            <person name="Liu J."/>
            <person name="Liu S."/>
            <person name="Lokyitsang T."/>
            <person name="Lokyitsang Y."/>
            <person name="Lubonja R."/>
            <person name="Lui A."/>
            <person name="MacDonald P."/>
            <person name="Magnisalis V."/>
            <person name="Maru K."/>
            <person name="Matthews C."/>
            <person name="McCusker W."/>
            <person name="McDonough S."/>
            <person name="Mehta T."/>
            <person name="Meldrim J."/>
            <person name="Meneus L."/>
            <person name="Mihai O."/>
            <person name="Mihalev A."/>
            <person name="Mihova T."/>
            <person name="Mittelman R."/>
            <person name="Mlenga V."/>
            <person name="Montmayeur A."/>
            <person name="Mulrain L."/>
            <person name="Navidi A."/>
            <person name="Naylor J."/>
            <person name="Negash T."/>
            <person name="Nguyen T."/>
            <person name="Nguyen N."/>
            <person name="Nicol R."/>
            <person name="Norbu C."/>
            <person name="Norbu N."/>
            <person name="Novod N."/>
            <person name="O'Neill B."/>
            <person name="Osman S."/>
            <person name="Markiewicz E."/>
            <person name="Oyono O.L."/>
            <person name="Patti C."/>
            <person name="Phunkhang P."/>
            <person name="Pierre F."/>
            <person name="Priest M."/>
            <person name="Raghuraman S."/>
            <person name="Rege F."/>
            <person name="Reyes R."/>
            <person name="Rise C."/>
            <person name="Rogov P."/>
            <person name="Ross K."/>
            <person name="Ryan E."/>
            <person name="Settipalli S."/>
            <person name="Shea T."/>
            <person name="Sherpa N."/>
            <person name="Shi L."/>
            <person name="Shih D."/>
            <person name="Sparrow T."/>
            <person name="Spaulding J."/>
            <person name="Stalker J."/>
            <person name="Stange-Thomann N."/>
            <person name="Stavropoulos S."/>
            <person name="Stone C."/>
            <person name="Strader C."/>
            <person name="Tesfaye S."/>
            <person name="Thomson T."/>
            <person name="Thoulutsang Y."/>
            <person name="Thoulutsang D."/>
            <person name="Topham K."/>
            <person name="Topping I."/>
            <person name="Tsamla T."/>
            <person name="Vassiliev H."/>
            <person name="Vo A."/>
            <person name="Wangchuk T."/>
            <person name="Wangdi T."/>
            <person name="Weiand M."/>
            <person name="Wilkinson J."/>
            <person name="Wilson A."/>
            <person name="Yadav S."/>
            <person name="Young G."/>
            <person name="Yu Q."/>
            <person name="Zembek L."/>
            <person name="Zhong D."/>
            <person name="Zimmer A."/>
            <person name="Zwirko Z."/>
            <person name="Jaffe D.B."/>
            <person name="Alvarez P."/>
            <person name="Brockman W."/>
            <person name="Butler J."/>
            <person name="Chin C."/>
            <person name="Gnerre S."/>
            <person name="Grabherr M."/>
            <person name="Kleber M."/>
            <person name="Mauceli E."/>
            <person name="MacCallum I."/>
        </authorList>
    </citation>
    <scope>NUCLEOTIDE SEQUENCE [LARGE SCALE GENOMIC DNA]</scope>
    <source>
        <strain evidence="3">Tucson 14030-0811.24</strain>
    </source>
</reference>
<feature type="transmembrane region" description="Helical" evidence="1">
    <location>
        <begin position="12"/>
        <end position="37"/>
    </location>
</feature>
<dbReference type="EMBL" id="CH963925">
    <property type="protein sequence ID" value="KRF98877.1"/>
    <property type="molecule type" value="Genomic_DNA"/>
</dbReference>
<evidence type="ECO:0000313" key="2">
    <source>
        <dbReference type="EMBL" id="KRF98877.1"/>
    </source>
</evidence>
<protein>
    <submittedName>
        <fullName evidence="2">Uncharacterized protein</fullName>
    </submittedName>
</protein>
<keyword evidence="3" id="KW-1185">Reference proteome</keyword>
<proteinExistence type="predicted"/>
<organism evidence="2 3">
    <name type="scientific">Drosophila willistoni</name>
    <name type="common">Fruit fly</name>
    <dbReference type="NCBI Taxonomy" id="7260"/>
    <lineage>
        <taxon>Eukaryota</taxon>
        <taxon>Metazoa</taxon>
        <taxon>Ecdysozoa</taxon>
        <taxon>Arthropoda</taxon>
        <taxon>Hexapoda</taxon>
        <taxon>Insecta</taxon>
        <taxon>Pterygota</taxon>
        <taxon>Neoptera</taxon>
        <taxon>Endopterygota</taxon>
        <taxon>Diptera</taxon>
        <taxon>Brachycera</taxon>
        <taxon>Muscomorpha</taxon>
        <taxon>Ephydroidea</taxon>
        <taxon>Drosophilidae</taxon>
        <taxon>Drosophila</taxon>
        <taxon>Sophophora</taxon>
    </lineage>
</organism>
<dbReference type="OrthoDB" id="5951731at2759"/>
<name>A0A0Q9WTJ3_DROWI</name>
<dbReference type="InParanoid" id="A0A0Q9WTJ3"/>
<dbReference type="AlphaFoldDB" id="A0A0Q9WTJ3"/>
<sequence>MSRIENYHGSNTVFLVGVLMSVVGFVFITFTLMALCYRSVVVHRNFSLCLRLVEKK</sequence>
<gene>
    <name evidence="2" type="primary">Dwil\GK28025</name>
    <name evidence="2" type="ORF">Dwil_GK28025</name>
</gene>
<keyword evidence="1" id="KW-1133">Transmembrane helix</keyword>
<keyword evidence="1" id="KW-0472">Membrane</keyword>
<accession>A0A0Q9WTJ3</accession>